<gene>
    <name evidence="2" type="ORF">G8E00_15520</name>
</gene>
<evidence type="ECO:0008006" key="4">
    <source>
        <dbReference type="Google" id="ProtNLM"/>
    </source>
</evidence>
<sequence>MKKTMIGMAIVIAIALSGCTTTLSKPRTFDQLGSFTTTPLNNKTFRVGYQGSPNMGFGTAEEITLVKSAQTTVLNGFQYFKVLNDPSNRNQQRPRQAVVYPAPMYPYYGYGYGHRRFPGYFDPYYNMPPQVVNVDPVQVSYTIECFKDKKSAPSDAFDARLILQNLGQKYGVSPTGQVLQPESATAPTQK</sequence>
<keyword evidence="3" id="KW-1185">Reference proteome</keyword>
<name>A0A6G8RZ59_9GAMM</name>
<dbReference type="KEGG" id="asha:G8E00_15520"/>
<accession>A0A6G8RZ59</accession>
<organism evidence="2 3">
    <name type="scientific">Acinetobacter shaoyimingii</name>
    <dbReference type="NCBI Taxonomy" id="2715164"/>
    <lineage>
        <taxon>Bacteria</taxon>
        <taxon>Pseudomonadati</taxon>
        <taxon>Pseudomonadota</taxon>
        <taxon>Gammaproteobacteria</taxon>
        <taxon>Moraxellales</taxon>
        <taxon>Moraxellaceae</taxon>
        <taxon>Acinetobacter</taxon>
    </lineage>
</organism>
<evidence type="ECO:0000313" key="2">
    <source>
        <dbReference type="EMBL" id="QIO07242.1"/>
    </source>
</evidence>
<dbReference type="EMBL" id="CP049801">
    <property type="protein sequence ID" value="QIO07242.1"/>
    <property type="molecule type" value="Genomic_DNA"/>
</dbReference>
<dbReference type="RefSeq" id="WP_166226090.1">
    <property type="nucleotide sequence ID" value="NZ_CP049801.1"/>
</dbReference>
<feature type="signal peptide" evidence="1">
    <location>
        <begin position="1"/>
        <end position="24"/>
    </location>
</feature>
<feature type="chain" id="PRO_5026118614" description="Lipoprotein" evidence="1">
    <location>
        <begin position="25"/>
        <end position="190"/>
    </location>
</feature>
<keyword evidence="1" id="KW-0732">Signal</keyword>
<proteinExistence type="predicted"/>
<protein>
    <recommendedName>
        <fullName evidence="4">Lipoprotein</fullName>
    </recommendedName>
</protein>
<dbReference type="AlphaFoldDB" id="A0A6G8RZ59"/>
<evidence type="ECO:0000256" key="1">
    <source>
        <dbReference type="SAM" id="SignalP"/>
    </source>
</evidence>
<dbReference type="NCBIfam" id="NF047637">
    <property type="entry name" value="lipo_CC0125"/>
    <property type="match status" value="1"/>
</dbReference>
<dbReference type="PROSITE" id="PS51257">
    <property type="entry name" value="PROKAR_LIPOPROTEIN"/>
    <property type="match status" value="1"/>
</dbReference>
<reference evidence="2 3" key="1">
    <citation type="submission" date="2020-03" db="EMBL/GenBank/DDBJ databases">
        <authorList>
            <person name="Zhu W."/>
        </authorList>
    </citation>
    <scope>NUCLEOTIDE SEQUENCE [LARGE SCALE GENOMIC DNA]</scope>
    <source>
        <strain evidence="2 3">323-1</strain>
    </source>
</reference>
<dbReference type="Proteomes" id="UP000502297">
    <property type="component" value="Chromosome"/>
</dbReference>
<evidence type="ECO:0000313" key="3">
    <source>
        <dbReference type="Proteomes" id="UP000502297"/>
    </source>
</evidence>